<dbReference type="PANTHER" id="PTHR24347">
    <property type="entry name" value="SERINE/THREONINE-PROTEIN KINASE"/>
    <property type="match status" value="1"/>
</dbReference>
<protein>
    <recommendedName>
        <fullName evidence="7">Protein kinase domain-containing protein</fullName>
    </recommendedName>
</protein>
<dbReference type="VEuPathDB" id="FungiDB:H257_16579"/>
<dbReference type="VEuPathDB" id="FungiDB:H257_16578"/>
<evidence type="ECO:0000259" key="4">
    <source>
        <dbReference type="PROSITE" id="PS50086"/>
    </source>
</evidence>
<gene>
    <name evidence="5" type="ORF">DYB36_004742</name>
</gene>
<dbReference type="Pfam" id="PF00566">
    <property type="entry name" value="RabGAP-TBC"/>
    <property type="match status" value="1"/>
</dbReference>
<feature type="compositionally biased region" description="Acidic residues" evidence="2">
    <location>
        <begin position="510"/>
        <end position="519"/>
    </location>
</feature>
<evidence type="ECO:0000259" key="3">
    <source>
        <dbReference type="PROSITE" id="PS50011"/>
    </source>
</evidence>
<dbReference type="Gene3D" id="1.10.510.10">
    <property type="entry name" value="Transferase(Phosphotransferase) domain 1"/>
    <property type="match status" value="1"/>
</dbReference>
<keyword evidence="1" id="KW-0547">Nucleotide-binding</keyword>
<feature type="region of interest" description="Disordered" evidence="2">
    <location>
        <begin position="1435"/>
        <end position="1454"/>
    </location>
</feature>
<dbReference type="InterPro" id="IPR011009">
    <property type="entry name" value="Kinase-like_dom_sf"/>
</dbReference>
<dbReference type="Gene3D" id="1.10.472.80">
    <property type="entry name" value="Ypt/Rab-GAP domain of gyp1p, domain 3"/>
    <property type="match status" value="1"/>
</dbReference>
<dbReference type="GO" id="GO:0005524">
    <property type="term" value="F:ATP binding"/>
    <property type="evidence" value="ECO:0007669"/>
    <property type="project" value="UniProtKB-UniRule"/>
</dbReference>
<evidence type="ECO:0000313" key="5">
    <source>
        <dbReference type="EMBL" id="RHY11074.1"/>
    </source>
</evidence>
<organism evidence="5 6">
    <name type="scientific">Aphanomyces astaci</name>
    <name type="common">Crayfish plague agent</name>
    <dbReference type="NCBI Taxonomy" id="112090"/>
    <lineage>
        <taxon>Eukaryota</taxon>
        <taxon>Sar</taxon>
        <taxon>Stramenopiles</taxon>
        <taxon>Oomycota</taxon>
        <taxon>Saprolegniomycetes</taxon>
        <taxon>Saprolegniales</taxon>
        <taxon>Verrucalvaceae</taxon>
        <taxon>Aphanomyces</taxon>
    </lineage>
</organism>
<dbReference type="PROSITE" id="PS00107">
    <property type="entry name" value="PROTEIN_KINASE_ATP"/>
    <property type="match status" value="1"/>
</dbReference>
<feature type="compositionally biased region" description="Pro residues" evidence="2">
    <location>
        <begin position="392"/>
        <end position="401"/>
    </location>
</feature>
<feature type="region of interest" description="Disordered" evidence="2">
    <location>
        <begin position="41"/>
        <end position="65"/>
    </location>
</feature>
<dbReference type="InterPro" id="IPR029281">
    <property type="entry name" value="FAM194_C"/>
</dbReference>
<keyword evidence="1" id="KW-0067">ATP-binding</keyword>
<comment type="caution">
    <text evidence="5">The sequence shown here is derived from an EMBL/GenBank/DDBJ whole genome shotgun (WGS) entry which is preliminary data.</text>
</comment>
<feature type="compositionally biased region" description="Low complexity" evidence="2">
    <location>
        <begin position="437"/>
        <end position="451"/>
    </location>
</feature>
<feature type="domain" description="Protein kinase" evidence="3">
    <location>
        <begin position="1315"/>
        <end position="1647"/>
    </location>
</feature>
<sequence>MDSWRRLNGYPVDVEPVVSPVRVRVQEEFIRLELARKRNTKTASTEAKLTSRGLRRSGRKSTQQRHHEFLLAPANRPRIEAIVARVSGVLAAVPYSTDFSQDDKEYVSHRFKLDMILTAFMPCEDPRRDPLGRMVDKLSWVQHSYTCLAEVGVDAKALVAAWERDGVFDSDGSDDDDGDDQGGNHLTVQISFDDMEADSEFARKERLVRRKAAARIIRRNVHNGSATSYWSQHVEEFRLFGNTFYKNIDTPLVKAQTSRLLTDEAKAAAADDKLNEGLAGRETRLKEVMHLAQHVSTFKVDDAIRNVGIAIQKRRLLENRCAVKLQLKWRAYRGGKVKMMLLLEELKRRKRKAAAKGLRKQPSTHNEIAPPLPRLKTPEPQRVSKEAVVPPQLKPQTPPTSSPVVTPQTPPATIKPKTPDKSPRASGRMRPSRSVEPTTAPAADVAPAIPTKSRPTAPPPSTMLKSTQVGVIGGRKGSILGSLVSSLADEKRQLDLQHMKMLMEATLPNDVDDDEDDDTIQPLSNRSSSKEESDDGFSLDQGESRMEGRGDREQIEDDKPVTNDPTVERDDTIDETSAQRRKCSVVARPSVFLQDSTATDITTIAIGRRTSRMTSNLSMVSGEFGEPSESSEAVSGQVNTTKGDMMEIAGGSRDYDDDTIEDDDEDVRLCMASWGLDENGAESQRRLESKLKSRRALKKSALMVVLANSLRKNKKRSAGLFKRADDQSSSSSCSMSDDDDQRSIHVMVRPPRYHHDLSTSRLCSFGGLNLQLRRTAAHADIVRQCVPFMEEEQERRTIGSNTSTYLPPDEDATELRTAGGNSLPPTQFVAPQPSRITVTPRKAAPHHPHPQPTAKPPSTPQPVAAVEAALSKHIKRLPGSSVAKDPLEATMAAYIGMFYASGNVLAVVSRVNGGKYTQLFDGTQTVEATNNPLIYCVCMTKDAESNSAHVQLLAAFNYAGIGFANFRSGAHRLVTTKLGVLVLHEDGSMAQEYPWGKASPDTPLPSPIEFNLNAILSFRCTSKANIQVTLQRDGHFVTDPVKKAQRHNWALPRLSSSGREAERVRPREHLQTVLDTNNALIPDQNYVVHDHNFVLDVQYGHDKHMYLSAPTESERLKWTQAIKATRGKWLELTSPDATVDGTKLPRDAASSASSSGFFGHLFQLPDSSASKSKRMMRKKRHATKERKDERKRARMAKMKKPFGSIWLEDVLPHWGDAAALPPHMVEALCFAANEKAPVVAEPPNVAEQLIADNERNIKLVQRDMPRTFGNHPLFQDGAAGTQKTYDVLEAYTCYRPDLGYVQGKEFSQSVSMSYLAAILCLHLDSFGAFRAMVSLMSTRLMFDMYRLEEDRTFLYLTVYDTVLKHELPTLYSHFQEIGMDPKMKRRAFTLFTRCVPLEVVLRIWDCYIYLGTPFFFQACMGTHVMMGTKPLPAYTSSSSPDMLPPPPPPPLEDYSPESPTCGYGIGFTDQYKLGETLGTGNFSVVREALHKPSGQRYAIKCIKKGGLSNDELEALTTEVAVLKQPENLLLTSKMDDASIKLADFGFAKRVDMHDEGLKTACGTPGYVAPEILESRPYGKSVDIWSIGVITYILLCGYPPFHDDNHHALFRKIKQGQFEFDAPYWDAISDDAKHFIGQMLVVDNKLRY</sequence>
<dbReference type="InterPro" id="IPR000195">
    <property type="entry name" value="Rab-GAP-TBC_dom"/>
</dbReference>
<accession>A0A397AXS0</accession>
<feature type="region of interest" description="Disordered" evidence="2">
    <location>
        <begin position="836"/>
        <end position="863"/>
    </location>
</feature>
<dbReference type="VEuPathDB" id="FungiDB:H257_16581"/>
<dbReference type="InterPro" id="IPR000719">
    <property type="entry name" value="Prot_kinase_dom"/>
</dbReference>
<dbReference type="InterPro" id="IPR035969">
    <property type="entry name" value="Rab-GAP_TBC_sf"/>
</dbReference>
<dbReference type="SMART" id="SM00164">
    <property type="entry name" value="TBC"/>
    <property type="match status" value="1"/>
</dbReference>
<dbReference type="GO" id="GO:0004672">
    <property type="term" value="F:protein kinase activity"/>
    <property type="evidence" value="ECO:0007669"/>
    <property type="project" value="InterPro"/>
</dbReference>
<feature type="binding site" evidence="1">
    <location>
        <position position="1504"/>
    </location>
    <ligand>
        <name>ATP</name>
        <dbReference type="ChEBI" id="CHEBI:30616"/>
    </ligand>
</feature>
<feature type="domain" description="Rab-GAP TBC" evidence="4">
    <location>
        <begin position="1241"/>
        <end position="1411"/>
    </location>
</feature>
<feature type="compositionally biased region" description="Basic residues" evidence="2">
    <location>
        <begin position="53"/>
        <end position="64"/>
    </location>
</feature>
<feature type="region of interest" description="Disordered" evidence="2">
    <location>
        <begin position="507"/>
        <end position="581"/>
    </location>
</feature>
<dbReference type="EMBL" id="QUSZ01005133">
    <property type="protein sequence ID" value="RHY11074.1"/>
    <property type="molecule type" value="Genomic_DNA"/>
</dbReference>
<evidence type="ECO:0000256" key="1">
    <source>
        <dbReference type="PROSITE-ProRule" id="PRU10141"/>
    </source>
</evidence>
<dbReference type="Proteomes" id="UP000265427">
    <property type="component" value="Unassembled WGS sequence"/>
</dbReference>
<evidence type="ECO:0008006" key="7">
    <source>
        <dbReference type="Google" id="ProtNLM"/>
    </source>
</evidence>
<feature type="region of interest" description="Disordered" evidence="2">
    <location>
        <begin position="352"/>
        <end position="471"/>
    </location>
</feature>
<evidence type="ECO:0000256" key="2">
    <source>
        <dbReference type="SAM" id="MobiDB-lite"/>
    </source>
</evidence>
<reference evidence="5 6" key="1">
    <citation type="submission" date="2018-08" db="EMBL/GenBank/DDBJ databases">
        <title>Aphanomyces genome sequencing and annotation.</title>
        <authorList>
            <person name="Minardi D."/>
            <person name="Oidtmann B."/>
            <person name="Van Der Giezen M."/>
            <person name="Studholme D.J."/>
        </authorList>
    </citation>
    <scope>NUCLEOTIDE SEQUENCE [LARGE SCALE GENOMIC DNA]</scope>
    <source>
        <strain evidence="5 6">Kv</strain>
    </source>
</reference>
<name>A0A397AXS0_APHAT</name>
<dbReference type="Pfam" id="PF14977">
    <property type="entry name" value="FAM194"/>
    <property type="match status" value="1"/>
</dbReference>
<dbReference type="SUPFAM" id="SSF47923">
    <property type="entry name" value="Ypt/Rab-GAP domain of gyp1p"/>
    <property type="match status" value="2"/>
</dbReference>
<dbReference type="PROSITE" id="PS50086">
    <property type="entry name" value="TBC_RABGAP"/>
    <property type="match status" value="1"/>
</dbReference>
<dbReference type="VEuPathDB" id="FungiDB:H257_16580"/>
<dbReference type="Pfam" id="PF00069">
    <property type="entry name" value="Pkinase"/>
    <property type="match status" value="1"/>
</dbReference>
<feature type="compositionally biased region" description="Basic and acidic residues" evidence="2">
    <location>
        <begin position="376"/>
        <end position="385"/>
    </location>
</feature>
<dbReference type="PROSITE" id="PS50011">
    <property type="entry name" value="PROTEIN_KINASE_DOM"/>
    <property type="match status" value="1"/>
</dbReference>
<feature type="region of interest" description="Disordered" evidence="2">
    <location>
        <begin position="717"/>
        <end position="741"/>
    </location>
</feature>
<proteinExistence type="predicted"/>
<feature type="compositionally biased region" description="Pro residues" evidence="2">
    <location>
        <begin position="850"/>
        <end position="860"/>
    </location>
</feature>
<feature type="compositionally biased region" description="Basic residues" evidence="2">
    <location>
        <begin position="1171"/>
        <end position="1184"/>
    </location>
</feature>
<evidence type="ECO:0000313" key="6">
    <source>
        <dbReference type="Proteomes" id="UP000265427"/>
    </source>
</evidence>
<feature type="compositionally biased region" description="Pro residues" evidence="2">
    <location>
        <begin position="1442"/>
        <end position="1451"/>
    </location>
</feature>
<dbReference type="InterPro" id="IPR017441">
    <property type="entry name" value="Protein_kinase_ATP_BS"/>
</dbReference>
<feature type="compositionally biased region" description="Basic and acidic residues" evidence="2">
    <location>
        <begin position="542"/>
        <end position="570"/>
    </location>
</feature>
<feature type="region of interest" description="Disordered" evidence="2">
    <location>
        <begin position="1169"/>
        <end position="1191"/>
    </location>
</feature>
<dbReference type="Gene3D" id="3.30.200.20">
    <property type="entry name" value="Phosphorylase Kinase, domain 1"/>
    <property type="match status" value="1"/>
</dbReference>
<dbReference type="Gene3D" id="1.10.8.270">
    <property type="entry name" value="putative rabgap domain of human tbc1 domain family member 14 like domains"/>
    <property type="match status" value="1"/>
</dbReference>
<dbReference type="SUPFAM" id="SSF56112">
    <property type="entry name" value="Protein kinase-like (PK-like)"/>
    <property type="match status" value="1"/>
</dbReference>